<dbReference type="Proteomes" id="UP000886998">
    <property type="component" value="Unassembled WGS sequence"/>
</dbReference>
<name>A0A8X7CPV5_9ARAC</name>
<evidence type="ECO:0000313" key="2">
    <source>
        <dbReference type="Proteomes" id="UP000886998"/>
    </source>
</evidence>
<gene>
    <name evidence="1" type="ORF">TNIN_254351</name>
</gene>
<organism evidence="1 2">
    <name type="scientific">Trichonephila inaurata madagascariensis</name>
    <dbReference type="NCBI Taxonomy" id="2747483"/>
    <lineage>
        <taxon>Eukaryota</taxon>
        <taxon>Metazoa</taxon>
        <taxon>Ecdysozoa</taxon>
        <taxon>Arthropoda</taxon>
        <taxon>Chelicerata</taxon>
        <taxon>Arachnida</taxon>
        <taxon>Araneae</taxon>
        <taxon>Araneomorphae</taxon>
        <taxon>Entelegynae</taxon>
        <taxon>Araneoidea</taxon>
        <taxon>Nephilidae</taxon>
        <taxon>Trichonephila</taxon>
        <taxon>Trichonephila inaurata</taxon>
    </lineage>
</organism>
<keyword evidence="2" id="KW-1185">Reference proteome</keyword>
<dbReference type="AlphaFoldDB" id="A0A8X7CPV5"/>
<accession>A0A8X7CPV5</accession>
<protein>
    <submittedName>
        <fullName evidence="1">Uncharacterized protein</fullName>
    </submittedName>
</protein>
<reference evidence="1" key="1">
    <citation type="submission" date="2020-08" db="EMBL/GenBank/DDBJ databases">
        <title>Multicomponent nature underlies the extraordinary mechanical properties of spider dragline silk.</title>
        <authorList>
            <person name="Kono N."/>
            <person name="Nakamura H."/>
            <person name="Mori M."/>
            <person name="Yoshida Y."/>
            <person name="Ohtoshi R."/>
            <person name="Malay A.D."/>
            <person name="Moran D.A.P."/>
            <person name="Tomita M."/>
            <person name="Numata K."/>
            <person name="Arakawa K."/>
        </authorList>
    </citation>
    <scope>NUCLEOTIDE SEQUENCE</scope>
</reference>
<dbReference type="EMBL" id="BMAV01021916">
    <property type="protein sequence ID" value="GFY76428.1"/>
    <property type="molecule type" value="Genomic_DNA"/>
</dbReference>
<evidence type="ECO:0000313" key="1">
    <source>
        <dbReference type="EMBL" id="GFY76428.1"/>
    </source>
</evidence>
<sequence>MGVVNTIQRGYPSFGWLKIIPISLDAVLFRIKINSVAFAGMVSNNKLWKIASLNNIQLLILLTFTKTMVCQMHIVREPSNVTLGVPCACIPVMD</sequence>
<proteinExistence type="predicted"/>
<comment type="caution">
    <text evidence="1">The sequence shown here is derived from an EMBL/GenBank/DDBJ whole genome shotgun (WGS) entry which is preliminary data.</text>
</comment>